<dbReference type="AlphaFoldDB" id="A0A0F9EWD3"/>
<dbReference type="EMBL" id="LAZR01035208">
    <property type="protein sequence ID" value="KKL28123.1"/>
    <property type="molecule type" value="Genomic_DNA"/>
</dbReference>
<feature type="non-terminal residue" evidence="1">
    <location>
        <position position="1"/>
    </location>
</feature>
<gene>
    <name evidence="1" type="ORF">LCGC14_2378300</name>
</gene>
<evidence type="ECO:0008006" key="2">
    <source>
        <dbReference type="Google" id="ProtNLM"/>
    </source>
</evidence>
<proteinExistence type="predicted"/>
<reference evidence="1" key="1">
    <citation type="journal article" date="2015" name="Nature">
        <title>Complex archaea that bridge the gap between prokaryotes and eukaryotes.</title>
        <authorList>
            <person name="Spang A."/>
            <person name="Saw J.H."/>
            <person name="Jorgensen S.L."/>
            <person name="Zaremba-Niedzwiedzka K."/>
            <person name="Martijn J."/>
            <person name="Lind A.E."/>
            <person name="van Eijk R."/>
            <person name="Schleper C."/>
            <person name="Guy L."/>
            <person name="Ettema T.J."/>
        </authorList>
    </citation>
    <scope>NUCLEOTIDE SEQUENCE</scope>
</reference>
<protein>
    <recommendedName>
        <fullName evidence="2">Large polyvalent protein associated domain-containing protein</fullName>
    </recommendedName>
</protein>
<comment type="caution">
    <text evidence="1">The sequence shown here is derived from an EMBL/GenBank/DDBJ whole genome shotgun (WGS) entry which is preliminary data.</text>
</comment>
<accession>A0A0F9EWD3</accession>
<name>A0A0F9EWD3_9ZZZZ</name>
<feature type="non-terminal residue" evidence="1">
    <location>
        <position position="543"/>
    </location>
</feature>
<sequence>ETTAKGWGLVKGEAAVRGEGAKISWRNWRRDDPGLFYLVHMPSYIAEVHPKFAPYYGRARAGFHEKGTIGEKVRKIVDPYFALTDKERKKLDPRLFRARAERTNDIPYDGLNQRQIDAHKAMRKMFDEAFLMYRDLTIDIASRGKITSGRELKTRADVVDALVNSGMDVKEARKRGTAVAEILKELDKAKAQGYVPYSRFGAWKYGIKDVSKGTIRWEKREDVADAIRRRNILKKTHAAKLADGTYELIDIENENKDLAPDVMQGLGGFEMWLMLRMAKVDPETSKAITEKVEPFLKKLGYRAHFTHAEGVPGFEEDLLRPTADYVIGLAGYVSRVKMLRDMNQMLTDPELGKQLPLKKTQLVTYTKNYIQYLQEPQNELQWMKAAIFHFQLGMNPVSAAINMTQVTTATFPWMTQYASTGQVTKEIGRAYKDVALAIRPNKIDYSKLPEDVRDAAIRSLEDGTLRPQQLIEFGKIARGSKGHPVIEMAIEVSGYMFGAAEHTNRIVTFIAAHRLHTQSKGHKAADAFTFAEDAVDKTQYEYG</sequence>
<evidence type="ECO:0000313" key="1">
    <source>
        <dbReference type="EMBL" id="KKL28123.1"/>
    </source>
</evidence>
<dbReference type="NCBIfam" id="NF032893">
    <property type="entry name" value="tail-700"/>
    <property type="match status" value="1"/>
</dbReference>
<organism evidence="1">
    <name type="scientific">marine sediment metagenome</name>
    <dbReference type="NCBI Taxonomy" id="412755"/>
    <lineage>
        <taxon>unclassified sequences</taxon>
        <taxon>metagenomes</taxon>
        <taxon>ecological metagenomes</taxon>
    </lineage>
</organism>